<dbReference type="SMART" id="SM00116">
    <property type="entry name" value="CBS"/>
    <property type="match status" value="2"/>
</dbReference>
<dbReference type="AlphaFoldDB" id="A0A9D9H1B0"/>
<dbReference type="CDD" id="cd04606">
    <property type="entry name" value="CBS_pair_Mg_transporter"/>
    <property type="match status" value="1"/>
</dbReference>
<proteinExistence type="inferred from homology"/>
<reference evidence="11" key="1">
    <citation type="submission" date="2020-10" db="EMBL/GenBank/DDBJ databases">
        <authorList>
            <person name="Gilroy R."/>
        </authorList>
    </citation>
    <scope>NUCLEOTIDE SEQUENCE</scope>
    <source>
        <strain evidence="11">F6-4510</strain>
    </source>
</reference>
<evidence type="ECO:0000313" key="11">
    <source>
        <dbReference type="EMBL" id="MBO8435065.1"/>
    </source>
</evidence>
<dbReference type="Pfam" id="PF00571">
    <property type="entry name" value="CBS"/>
    <property type="match status" value="2"/>
</dbReference>
<evidence type="ECO:0000313" key="12">
    <source>
        <dbReference type="Proteomes" id="UP000823611"/>
    </source>
</evidence>
<keyword evidence="3 9" id="KW-0813">Transport</keyword>
<name>A0A9D9H1B0_9FIRM</name>
<feature type="domain" description="CBS" evidence="10">
    <location>
        <begin position="134"/>
        <end position="197"/>
    </location>
</feature>
<feature type="transmembrane region" description="Helical" evidence="9">
    <location>
        <begin position="356"/>
        <end position="376"/>
    </location>
</feature>
<comment type="subcellular location">
    <subcellularLocation>
        <location evidence="9">Cell membrane</location>
        <topology evidence="9">Multi-pass membrane protein</topology>
    </subcellularLocation>
    <subcellularLocation>
        <location evidence="1">Membrane</location>
        <topology evidence="1">Multi-pass membrane protein</topology>
    </subcellularLocation>
</comment>
<evidence type="ECO:0000256" key="1">
    <source>
        <dbReference type="ARBA" id="ARBA00004141"/>
    </source>
</evidence>
<evidence type="ECO:0000256" key="7">
    <source>
        <dbReference type="ARBA" id="ARBA00023136"/>
    </source>
</evidence>
<feature type="transmembrane region" description="Helical" evidence="9">
    <location>
        <begin position="314"/>
        <end position="335"/>
    </location>
</feature>
<comment type="caution">
    <text evidence="11">The sequence shown here is derived from an EMBL/GenBank/DDBJ whole genome shotgun (WGS) entry which is preliminary data.</text>
</comment>
<keyword evidence="7 9" id="KW-0472">Membrane</keyword>
<keyword evidence="5 9" id="KW-0460">Magnesium</keyword>
<dbReference type="EMBL" id="JADIMX010000130">
    <property type="protein sequence ID" value="MBO8435065.1"/>
    <property type="molecule type" value="Genomic_DNA"/>
</dbReference>
<evidence type="ECO:0000259" key="10">
    <source>
        <dbReference type="PROSITE" id="PS51371"/>
    </source>
</evidence>
<evidence type="ECO:0000256" key="4">
    <source>
        <dbReference type="ARBA" id="ARBA00022692"/>
    </source>
</evidence>
<organism evidence="11 12">
    <name type="scientific">Candidatus Fimicola merdigallinarum</name>
    <dbReference type="NCBI Taxonomy" id="2840819"/>
    <lineage>
        <taxon>Bacteria</taxon>
        <taxon>Bacillati</taxon>
        <taxon>Bacillota</taxon>
        <taxon>Clostridia</taxon>
        <taxon>Lachnospirales</taxon>
        <taxon>Lachnospiraceae</taxon>
        <taxon>Lachnospiraceae incertae sedis</taxon>
        <taxon>Candidatus Fimicola</taxon>
    </lineage>
</organism>
<comment type="subunit">
    <text evidence="9">Homodimer.</text>
</comment>
<dbReference type="SUPFAM" id="SSF158791">
    <property type="entry name" value="MgtE N-terminal domain-like"/>
    <property type="match status" value="1"/>
</dbReference>
<dbReference type="Pfam" id="PF03448">
    <property type="entry name" value="MgtE_N"/>
    <property type="match status" value="1"/>
</dbReference>
<keyword evidence="4 9" id="KW-0812">Transmembrane</keyword>
<feature type="transmembrane region" description="Helical" evidence="9">
    <location>
        <begin position="418"/>
        <end position="440"/>
    </location>
</feature>
<feature type="domain" description="CBS" evidence="10">
    <location>
        <begin position="198"/>
        <end position="254"/>
    </location>
</feature>
<reference evidence="11" key="2">
    <citation type="journal article" date="2021" name="PeerJ">
        <title>Extensive microbial diversity within the chicken gut microbiome revealed by metagenomics and culture.</title>
        <authorList>
            <person name="Gilroy R."/>
            <person name="Ravi A."/>
            <person name="Getino M."/>
            <person name="Pursley I."/>
            <person name="Horton D.L."/>
            <person name="Alikhan N.F."/>
            <person name="Baker D."/>
            <person name="Gharbi K."/>
            <person name="Hall N."/>
            <person name="Watson M."/>
            <person name="Adriaenssens E.M."/>
            <person name="Foster-Nyarko E."/>
            <person name="Jarju S."/>
            <person name="Secka A."/>
            <person name="Antonio M."/>
            <person name="Oren A."/>
            <person name="Chaudhuri R.R."/>
            <person name="La Ragione R."/>
            <person name="Hildebrand F."/>
            <person name="Pallen M.J."/>
        </authorList>
    </citation>
    <scope>NUCLEOTIDE SEQUENCE</scope>
    <source>
        <strain evidence="11">F6-4510</strain>
    </source>
</reference>
<dbReference type="InterPro" id="IPR036739">
    <property type="entry name" value="SLC41_membr_dom_sf"/>
</dbReference>
<evidence type="ECO:0000256" key="9">
    <source>
        <dbReference type="RuleBase" id="RU362011"/>
    </source>
</evidence>
<dbReference type="InterPro" id="IPR006668">
    <property type="entry name" value="Mg_transptr_MgtE_intracell_dom"/>
</dbReference>
<protein>
    <recommendedName>
        <fullName evidence="9">Magnesium transporter MgtE</fullName>
    </recommendedName>
</protein>
<dbReference type="Gene3D" id="1.25.60.10">
    <property type="entry name" value="MgtE N-terminal domain-like"/>
    <property type="match status" value="1"/>
</dbReference>
<dbReference type="InterPro" id="IPR038076">
    <property type="entry name" value="MgtE_N_sf"/>
</dbReference>
<comment type="similarity">
    <text evidence="2 9">Belongs to the SLC41A transporter family.</text>
</comment>
<dbReference type="Proteomes" id="UP000823611">
    <property type="component" value="Unassembled WGS sequence"/>
</dbReference>
<feature type="transmembrane region" description="Helical" evidence="9">
    <location>
        <begin position="382"/>
        <end position="406"/>
    </location>
</feature>
<dbReference type="NCBIfam" id="TIGR00400">
    <property type="entry name" value="mgtE"/>
    <property type="match status" value="1"/>
</dbReference>
<keyword evidence="9" id="KW-0479">Metal-binding</keyword>
<feature type="transmembrane region" description="Helical" evidence="9">
    <location>
        <begin position="282"/>
        <end position="302"/>
    </location>
</feature>
<dbReference type="GO" id="GO:0015095">
    <property type="term" value="F:magnesium ion transmembrane transporter activity"/>
    <property type="evidence" value="ECO:0007669"/>
    <property type="project" value="UniProtKB-UniRule"/>
</dbReference>
<accession>A0A9D9H1B0</accession>
<dbReference type="InterPro" id="IPR046342">
    <property type="entry name" value="CBS_dom_sf"/>
</dbReference>
<evidence type="ECO:0000256" key="6">
    <source>
        <dbReference type="ARBA" id="ARBA00022989"/>
    </source>
</evidence>
<keyword evidence="8" id="KW-0129">CBS domain</keyword>
<evidence type="ECO:0000256" key="8">
    <source>
        <dbReference type="PROSITE-ProRule" id="PRU00703"/>
    </source>
</evidence>
<dbReference type="Gene3D" id="1.10.357.20">
    <property type="entry name" value="SLC41 divalent cation transporters, integral membrane domain"/>
    <property type="match status" value="1"/>
</dbReference>
<dbReference type="SMART" id="SM00924">
    <property type="entry name" value="MgtE_N"/>
    <property type="match status" value="1"/>
</dbReference>
<dbReference type="Pfam" id="PF01769">
    <property type="entry name" value="MgtE"/>
    <property type="match status" value="1"/>
</dbReference>
<gene>
    <name evidence="11" type="primary">mgtE</name>
    <name evidence="11" type="ORF">IAC55_07080</name>
</gene>
<dbReference type="PANTHER" id="PTHR43773">
    <property type="entry name" value="MAGNESIUM TRANSPORTER MGTE"/>
    <property type="match status" value="1"/>
</dbReference>
<dbReference type="InterPro" id="IPR006667">
    <property type="entry name" value="SLC41_membr_dom"/>
</dbReference>
<dbReference type="SUPFAM" id="SSF161093">
    <property type="entry name" value="MgtE membrane domain-like"/>
    <property type="match status" value="1"/>
</dbReference>
<comment type="function">
    <text evidence="9">Acts as a magnesium transporter.</text>
</comment>
<dbReference type="GO" id="GO:0046872">
    <property type="term" value="F:metal ion binding"/>
    <property type="evidence" value="ECO:0007669"/>
    <property type="project" value="UniProtKB-KW"/>
</dbReference>
<dbReference type="GO" id="GO:0005886">
    <property type="term" value="C:plasma membrane"/>
    <property type="evidence" value="ECO:0007669"/>
    <property type="project" value="UniProtKB-SubCell"/>
</dbReference>
<dbReference type="PANTHER" id="PTHR43773:SF1">
    <property type="entry name" value="MAGNESIUM TRANSPORTER MGTE"/>
    <property type="match status" value="1"/>
</dbReference>
<dbReference type="InterPro" id="IPR006669">
    <property type="entry name" value="MgtE_transporter"/>
</dbReference>
<evidence type="ECO:0000256" key="5">
    <source>
        <dbReference type="ARBA" id="ARBA00022842"/>
    </source>
</evidence>
<dbReference type="Gene3D" id="3.10.580.10">
    <property type="entry name" value="CBS-domain"/>
    <property type="match status" value="1"/>
</dbReference>
<keyword evidence="6 9" id="KW-1133">Transmembrane helix</keyword>
<dbReference type="InterPro" id="IPR000644">
    <property type="entry name" value="CBS_dom"/>
</dbReference>
<dbReference type="SUPFAM" id="SSF54631">
    <property type="entry name" value="CBS-domain pair"/>
    <property type="match status" value="1"/>
</dbReference>
<keyword evidence="9" id="KW-1003">Cell membrane</keyword>
<evidence type="ECO:0000256" key="2">
    <source>
        <dbReference type="ARBA" id="ARBA00009749"/>
    </source>
</evidence>
<evidence type="ECO:0000256" key="3">
    <source>
        <dbReference type="ARBA" id="ARBA00022448"/>
    </source>
</evidence>
<dbReference type="PROSITE" id="PS51371">
    <property type="entry name" value="CBS"/>
    <property type="match status" value="2"/>
</dbReference>
<sequence length="445" mass="49732">MEVIFDEYIKLMESGNYIELKKELNDENAANLAEFFEELPADKQLFVFRLLTKDNAADVFSYMDSDTQEHIVKSITDNEVRNIVDELCMDDTVDFLSEAPANLVTKVLRNTDYNKRELINKFLNYPENSAGSIMTIEFVQFHENMTVKRAMEQLRKTGVDKETIYTCYVVDSQRKLTGVLALRKLILADDDTLVKDIMNDDVISVGTLDDQEYISHLFKKYNLIAMPVVDGEDRLVGIITVDDIVDVIEQENTEDIEKMSGLLPSDEEYLKTSVFALAKNRIPWLLILMISGTISGAIMGLYDDLLAKVIALSTFVPLLMGTGGNAGSQASTLIIRGMALGEIEMKDILKVIWKEFRVGLISGLTLSIVNFVRLTIFEPEQFFINVTVSVSMLCVVVVAKSIGCTLPIFAKKCGFDPAIMAGPLISTLVDSVALLIFFNISGLLL</sequence>